<dbReference type="InterPro" id="IPR023214">
    <property type="entry name" value="HAD_sf"/>
</dbReference>
<dbReference type="InterPro" id="IPR036412">
    <property type="entry name" value="HAD-like_sf"/>
</dbReference>
<dbReference type="GO" id="GO:0022857">
    <property type="term" value="F:transmembrane transporter activity"/>
    <property type="evidence" value="ECO:0007669"/>
    <property type="project" value="InterPro"/>
</dbReference>
<dbReference type="GO" id="GO:0140326">
    <property type="term" value="F:ATPase-coupled intramembrane lipid transporter activity"/>
    <property type="evidence" value="ECO:0007669"/>
    <property type="project" value="TreeGrafter"/>
</dbReference>
<sequence>MVIDGKCLELALEPQNEKDFVAICRTCTTVICCRVSPKQKGAVVRLIKQEEKAITLAIGDGANDCNMIMPFSGALLSQNLRRTLPYVCADLMGAAEDVGRLVRTYWSLLLGNILEWYEFCLFSFLEPYFEKSFFQGSSVAAWLGFAITFLARPFGGMALGLLGDLFGRKVSTFLSIFGMLLGTVGQGLVPSFQNGEALGYLGLILLILLRVIQGISTGGEIAAVPTYLTEVGAKKSLACCIVLIPATSQVGYFLAQLVSFAFEEALGEEAMTSWGWRLPFLLALLPGIPATLGRRCIPESEAYLGAQVEAPVQDARSAASSALSKMRELIRAYGPKLLLGFGAVAAVSVLQYGGMTWGLVTLKKSGVSGRVRIAAGASANALVILLGPVVGLFADRRGVAFIQLLGSLYLMVFGAPLLVAISTVQQPELIILLYGLGYGILGALFMVHMLQVVELFPVEVRNAGMGLSYNVGVCIFGGFAPMLSEASVLWFSWAPALLLAGGGLVTACATLTSLKMQSRGMMRLTHTRSEPYFRLCGKEPFAYPKEFDKSEPSPQKKDEAQQIPDDSEGAVDASIGAKRVLHEARARSLTYLVVRYLVTIGKEMQQSIKLACDYGISQFRFLQYILLVHGRWCYRRIAILANYMFYKNFVCVLPQYFLGAVSGFSGQKLYNDILYQGYNVFFTFIPIMVFAVLDQDVPKKASLQYPELYRAGQQRLYMNYTVSLGWIASGVWHGLVVFFVPYMVMSNGNITHSDGKANDIWLVGSVVFFLVCLVTNLTVVLETCYLNWIVGLGLFLSLLAWIVFQGYISGLHGVVVTSEFYGSMQRLLGCPMIYLLVLTSTAMALMADIHTKGIKCSFFPTVLHQVQAKVLASRGSSRDRE</sequence>
<dbReference type="Gene3D" id="3.40.50.1000">
    <property type="entry name" value="HAD superfamily/HAD-like"/>
    <property type="match status" value="1"/>
</dbReference>
<keyword evidence="6 8" id="KW-0472">Membrane</keyword>
<dbReference type="GO" id="GO:0005886">
    <property type="term" value="C:plasma membrane"/>
    <property type="evidence" value="ECO:0007669"/>
    <property type="project" value="TreeGrafter"/>
</dbReference>
<dbReference type="InterPro" id="IPR032630">
    <property type="entry name" value="P_typ_ATPase_c"/>
</dbReference>
<feature type="transmembrane region" description="Helical" evidence="8">
    <location>
        <begin position="140"/>
        <end position="161"/>
    </location>
</feature>
<evidence type="ECO:0000256" key="5">
    <source>
        <dbReference type="ARBA" id="ARBA00022989"/>
    </source>
</evidence>
<feature type="transmembrane region" description="Helical" evidence="8">
    <location>
        <begin position="462"/>
        <end position="484"/>
    </location>
</feature>
<keyword evidence="11" id="KW-1185">Reference proteome</keyword>
<name>A0A1Q9CN98_SYMMI</name>
<evidence type="ECO:0000256" key="3">
    <source>
        <dbReference type="ARBA" id="ARBA00022723"/>
    </source>
</evidence>
<dbReference type="AlphaFoldDB" id="A0A1Q9CN98"/>
<feature type="transmembrane region" description="Helical" evidence="8">
    <location>
        <begin position="788"/>
        <end position="808"/>
    </location>
</feature>
<evidence type="ECO:0000256" key="8">
    <source>
        <dbReference type="SAM" id="Phobius"/>
    </source>
</evidence>
<reference evidence="10 11" key="1">
    <citation type="submission" date="2016-02" db="EMBL/GenBank/DDBJ databases">
        <title>Genome analysis of coral dinoflagellate symbionts highlights evolutionary adaptations to a symbiotic lifestyle.</title>
        <authorList>
            <person name="Aranda M."/>
            <person name="Li Y."/>
            <person name="Liew Y.J."/>
            <person name="Baumgarten S."/>
            <person name="Simakov O."/>
            <person name="Wilson M."/>
            <person name="Piel J."/>
            <person name="Ashoor H."/>
            <person name="Bougouffa S."/>
            <person name="Bajic V.B."/>
            <person name="Ryu T."/>
            <person name="Ravasi T."/>
            <person name="Bayer T."/>
            <person name="Micklem G."/>
            <person name="Kim H."/>
            <person name="Bhak J."/>
            <person name="Lajeunesse T.C."/>
            <person name="Voolstra C.R."/>
        </authorList>
    </citation>
    <scope>NUCLEOTIDE SEQUENCE [LARGE SCALE GENOMIC DNA]</scope>
    <source>
        <strain evidence="10 11">CCMP2467</strain>
    </source>
</reference>
<feature type="transmembrane region" description="Helical" evidence="8">
    <location>
        <begin position="237"/>
        <end position="262"/>
    </location>
</feature>
<dbReference type="SUPFAM" id="SSF56784">
    <property type="entry name" value="HAD-like"/>
    <property type="match status" value="1"/>
</dbReference>
<evidence type="ECO:0000259" key="9">
    <source>
        <dbReference type="PROSITE" id="PS50850"/>
    </source>
</evidence>
<dbReference type="OrthoDB" id="5296287at2759"/>
<feature type="transmembrane region" description="Helical" evidence="8">
    <location>
        <begin position="828"/>
        <end position="847"/>
    </location>
</feature>
<dbReference type="PANTHER" id="PTHR24092:SF150">
    <property type="entry name" value="PHOSPHOLIPID-TRANSPORTING ATPASE"/>
    <property type="match status" value="1"/>
</dbReference>
<feature type="transmembrane region" description="Helical" evidence="8">
    <location>
        <begin position="645"/>
        <end position="665"/>
    </location>
</feature>
<dbReference type="InterPro" id="IPR020846">
    <property type="entry name" value="MFS_dom"/>
</dbReference>
<feature type="transmembrane region" description="Helical" evidence="8">
    <location>
        <begin position="429"/>
        <end position="450"/>
    </location>
</feature>
<dbReference type="Gene3D" id="1.20.1250.20">
    <property type="entry name" value="MFS general substrate transporter like domains"/>
    <property type="match status" value="1"/>
</dbReference>
<dbReference type="Pfam" id="PF16212">
    <property type="entry name" value="PhoLip_ATPase_C"/>
    <property type="match status" value="1"/>
</dbReference>
<dbReference type="SUPFAM" id="SSF81665">
    <property type="entry name" value="Calcium ATPase, transmembrane domain M"/>
    <property type="match status" value="1"/>
</dbReference>
<feature type="transmembrane region" description="Helical" evidence="8">
    <location>
        <begin position="401"/>
        <end position="423"/>
    </location>
</feature>
<dbReference type="GO" id="GO:0045332">
    <property type="term" value="P:phospholipid translocation"/>
    <property type="evidence" value="ECO:0007669"/>
    <property type="project" value="TreeGrafter"/>
</dbReference>
<gene>
    <name evidence="10" type="primary">ALA7</name>
    <name evidence="10" type="ORF">AK812_SmicGene34808</name>
</gene>
<dbReference type="Proteomes" id="UP000186817">
    <property type="component" value="Unassembled WGS sequence"/>
</dbReference>
<dbReference type="EMBL" id="LSRX01001049">
    <property type="protein sequence ID" value="OLP84337.1"/>
    <property type="molecule type" value="Genomic_DNA"/>
</dbReference>
<feature type="domain" description="Major facilitator superfamily (MFS) profile" evidence="9">
    <location>
        <begin position="104"/>
        <end position="519"/>
    </location>
</feature>
<dbReference type="GO" id="GO:0046872">
    <property type="term" value="F:metal ion binding"/>
    <property type="evidence" value="ECO:0007669"/>
    <property type="project" value="UniProtKB-KW"/>
</dbReference>
<feature type="transmembrane region" description="Helical" evidence="8">
    <location>
        <begin position="198"/>
        <end position="216"/>
    </location>
</feature>
<feature type="transmembrane region" description="Helical" evidence="8">
    <location>
        <begin position="274"/>
        <end position="292"/>
    </location>
</feature>
<dbReference type="Pfam" id="PF00083">
    <property type="entry name" value="Sugar_tr"/>
    <property type="match status" value="1"/>
</dbReference>
<keyword evidence="4" id="KW-0460">Magnesium</keyword>
<feature type="region of interest" description="Disordered" evidence="7">
    <location>
        <begin position="545"/>
        <end position="570"/>
    </location>
</feature>
<dbReference type="PROSITE" id="PS50850">
    <property type="entry name" value="MFS"/>
    <property type="match status" value="1"/>
</dbReference>
<feature type="transmembrane region" description="Helical" evidence="8">
    <location>
        <begin position="716"/>
        <end position="740"/>
    </location>
</feature>
<feature type="transmembrane region" description="Helical" evidence="8">
    <location>
        <begin position="490"/>
        <end position="514"/>
    </location>
</feature>
<evidence type="ECO:0000313" key="11">
    <source>
        <dbReference type="Proteomes" id="UP000186817"/>
    </source>
</evidence>
<dbReference type="SUPFAM" id="SSF103473">
    <property type="entry name" value="MFS general substrate transporter"/>
    <property type="match status" value="1"/>
</dbReference>
<keyword evidence="5 8" id="KW-1133">Transmembrane helix</keyword>
<keyword evidence="3" id="KW-0479">Metal-binding</keyword>
<dbReference type="InterPro" id="IPR005828">
    <property type="entry name" value="MFS_sugar_transport-like"/>
</dbReference>
<organism evidence="10 11">
    <name type="scientific">Symbiodinium microadriaticum</name>
    <name type="common">Dinoflagellate</name>
    <name type="synonym">Zooxanthella microadriatica</name>
    <dbReference type="NCBI Taxonomy" id="2951"/>
    <lineage>
        <taxon>Eukaryota</taxon>
        <taxon>Sar</taxon>
        <taxon>Alveolata</taxon>
        <taxon>Dinophyceae</taxon>
        <taxon>Suessiales</taxon>
        <taxon>Symbiodiniaceae</taxon>
        <taxon>Symbiodinium</taxon>
    </lineage>
</organism>
<proteinExistence type="predicted"/>
<evidence type="ECO:0000313" key="10">
    <source>
        <dbReference type="EMBL" id="OLP84337.1"/>
    </source>
</evidence>
<keyword evidence="2 8" id="KW-0812">Transmembrane</keyword>
<feature type="transmembrane region" description="Helical" evidence="8">
    <location>
        <begin position="760"/>
        <end position="781"/>
    </location>
</feature>
<evidence type="ECO:0000256" key="1">
    <source>
        <dbReference type="ARBA" id="ARBA00004141"/>
    </source>
</evidence>
<feature type="transmembrane region" description="Helical" evidence="8">
    <location>
        <begin position="333"/>
        <end position="353"/>
    </location>
</feature>
<comment type="subcellular location">
    <subcellularLocation>
        <location evidence="1">Membrane</location>
        <topology evidence="1">Multi-pass membrane protein</topology>
    </subcellularLocation>
</comment>
<feature type="transmembrane region" description="Helical" evidence="8">
    <location>
        <begin position="677"/>
        <end position="695"/>
    </location>
</feature>
<feature type="compositionally biased region" description="Basic and acidic residues" evidence="7">
    <location>
        <begin position="545"/>
        <end position="560"/>
    </location>
</feature>
<evidence type="ECO:0000256" key="4">
    <source>
        <dbReference type="ARBA" id="ARBA00022842"/>
    </source>
</evidence>
<feature type="transmembrane region" description="Helical" evidence="8">
    <location>
        <begin position="373"/>
        <end position="394"/>
    </location>
</feature>
<dbReference type="InterPro" id="IPR036259">
    <property type="entry name" value="MFS_trans_sf"/>
</dbReference>
<comment type="caution">
    <text evidence="10">The sequence shown here is derived from an EMBL/GenBank/DDBJ whole genome shotgun (WGS) entry which is preliminary data.</text>
</comment>
<evidence type="ECO:0000256" key="6">
    <source>
        <dbReference type="ARBA" id="ARBA00023136"/>
    </source>
</evidence>
<dbReference type="PANTHER" id="PTHR24092">
    <property type="entry name" value="PROBABLE PHOSPHOLIPID-TRANSPORTING ATPASE"/>
    <property type="match status" value="1"/>
</dbReference>
<protein>
    <submittedName>
        <fullName evidence="10">Putative phospholipid-transporting ATPase 7</fullName>
    </submittedName>
</protein>
<evidence type="ECO:0000256" key="2">
    <source>
        <dbReference type="ARBA" id="ARBA00022692"/>
    </source>
</evidence>
<evidence type="ECO:0000256" key="7">
    <source>
        <dbReference type="SAM" id="MobiDB-lite"/>
    </source>
</evidence>
<dbReference type="InterPro" id="IPR023298">
    <property type="entry name" value="ATPase_P-typ_TM_dom_sf"/>
</dbReference>
<feature type="transmembrane region" description="Helical" evidence="8">
    <location>
        <begin position="173"/>
        <end position="192"/>
    </location>
</feature>
<accession>A0A1Q9CN98</accession>